<gene>
    <name evidence="5" type="ORF">HYALB_00005045</name>
</gene>
<evidence type="ECO:0000313" key="6">
    <source>
        <dbReference type="Proteomes" id="UP000701801"/>
    </source>
</evidence>
<proteinExistence type="predicted"/>
<feature type="domain" description="Zn(2)-C6 fungal-type" evidence="4">
    <location>
        <begin position="10"/>
        <end position="38"/>
    </location>
</feature>
<dbReference type="PROSITE" id="PS00463">
    <property type="entry name" value="ZN2_CY6_FUNGAL_1"/>
    <property type="match status" value="1"/>
</dbReference>
<dbReference type="InterPro" id="IPR036864">
    <property type="entry name" value="Zn2-C6_fun-type_DNA-bd_sf"/>
</dbReference>
<dbReference type="Proteomes" id="UP000701801">
    <property type="component" value="Unassembled WGS sequence"/>
</dbReference>
<accession>A0A9N9LVV6</accession>
<dbReference type="InterPro" id="IPR001138">
    <property type="entry name" value="Zn2Cys6_DnaBD"/>
</dbReference>
<dbReference type="AlphaFoldDB" id="A0A9N9LVV6"/>
<evidence type="ECO:0000256" key="2">
    <source>
        <dbReference type="ARBA" id="ARBA00023242"/>
    </source>
</evidence>
<dbReference type="GO" id="GO:0005634">
    <property type="term" value="C:nucleus"/>
    <property type="evidence" value="ECO:0007669"/>
    <property type="project" value="UniProtKB-SubCell"/>
</dbReference>
<dbReference type="PANTHER" id="PTHR37534:SF26">
    <property type="entry name" value="TRANSCRIPTION FACTOR, PUTATIVE-RELATED"/>
    <property type="match status" value="1"/>
</dbReference>
<evidence type="ECO:0000256" key="1">
    <source>
        <dbReference type="ARBA" id="ARBA00004123"/>
    </source>
</evidence>
<dbReference type="InterPro" id="IPR021858">
    <property type="entry name" value="Fun_TF"/>
</dbReference>
<dbReference type="GO" id="GO:0000981">
    <property type="term" value="F:DNA-binding transcription factor activity, RNA polymerase II-specific"/>
    <property type="evidence" value="ECO:0007669"/>
    <property type="project" value="InterPro"/>
</dbReference>
<protein>
    <recommendedName>
        <fullName evidence="4">Zn(2)-C6 fungal-type domain-containing protein</fullName>
    </recommendedName>
</protein>
<keyword evidence="6" id="KW-1185">Reference proteome</keyword>
<dbReference type="PANTHER" id="PTHR37534">
    <property type="entry name" value="TRANSCRIPTIONAL ACTIVATOR PROTEIN UGA3"/>
    <property type="match status" value="1"/>
</dbReference>
<dbReference type="SMART" id="SM00066">
    <property type="entry name" value="GAL4"/>
    <property type="match status" value="1"/>
</dbReference>
<comment type="caution">
    <text evidence="5">The sequence shown here is derived from an EMBL/GenBank/DDBJ whole genome shotgun (WGS) entry which is preliminary data.</text>
</comment>
<dbReference type="EMBL" id="CAJVRM010000262">
    <property type="protein sequence ID" value="CAG8978471.1"/>
    <property type="molecule type" value="Genomic_DNA"/>
</dbReference>
<dbReference type="Gene3D" id="4.10.240.10">
    <property type="entry name" value="Zn(2)-C6 fungal-type DNA-binding domain"/>
    <property type="match status" value="1"/>
</dbReference>
<keyword evidence="2" id="KW-0539">Nucleus</keyword>
<evidence type="ECO:0000256" key="3">
    <source>
        <dbReference type="SAM" id="MobiDB-lite"/>
    </source>
</evidence>
<comment type="subcellular location">
    <subcellularLocation>
        <location evidence="1">Nucleus</location>
    </subcellularLocation>
</comment>
<dbReference type="OrthoDB" id="5213892at2759"/>
<sequence>MGNDFRSQKGCWTCRVRKRKCDEKYPICSTCRALKLECHGYGAQPEWMDRGAKQKAQALKIKQMVAEVRSQRRKNQNLSENTLSRKCSREHSHSRDSSISSISVATPTNLESTYWEHDHYFPLPTTTSSHSDDSGYFASLNEGETWDLLATCPTFTKQAALLDGKSQADDFTLDDALISQHNIHFPTIGIVESDMTALGLTSGCGRSEQVSIEITPAVCNKSILAIENFEEATLLAYYFEKVFNWQFPFNRSHLPAFNHGHVMWLISKSQPLYHATLALSSTYKAIQENKFSLERTPQYDLAIKEFQNNLKDPKSYEEVSLLMCIVMLLHSDLLYESGYSDWYFHLQVGLSIVTSWIDYQDQNLISHHPCRNENENENGNDANMIAPMKVFLLGYIIRFDILSSITRDSAPILSHRYQQIFQASSYGMQLENSLQCRSWLLSTLLDIFLLRDWKERTEACGLLSLRELISKAFPIKQTLERGIDLNMKELLDDNNDLESVYSDPKVGSRQRNHEILVVTHIFACSVSIFLEVVLSGALPKLPEIQYEVSRAIGSYAYINDPALLDLLHWPICIAGSVAEPDQFDFFRGLLSSPNVIRGGAFRRSLARLEECWGTSLYSNHTDTAIDITKLSRFMAWDILIV</sequence>
<dbReference type="GO" id="GO:0008270">
    <property type="term" value="F:zinc ion binding"/>
    <property type="evidence" value="ECO:0007669"/>
    <property type="project" value="InterPro"/>
</dbReference>
<evidence type="ECO:0000313" key="5">
    <source>
        <dbReference type="EMBL" id="CAG8978471.1"/>
    </source>
</evidence>
<reference evidence="5" key="1">
    <citation type="submission" date="2021-07" db="EMBL/GenBank/DDBJ databases">
        <authorList>
            <person name="Durling M."/>
        </authorList>
    </citation>
    <scope>NUCLEOTIDE SEQUENCE</scope>
</reference>
<dbReference type="Pfam" id="PF00172">
    <property type="entry name" value="Zn_clus"/>
    <property type="match status" value="1"/>
</dbReference>
<feature type="compositionally biased region" description="Polar residues" evidence="3">
    <location>
        <begin position="76"/>
        <end position="85"/>
    </location>
</feature>
<dbReference type="GO" id="GO:0000976">
    <property type="term" value="F:transcription cis-regulatory region binding"/>
    <property type="evidence" value="ECO:0007669"/>
    <property type="project" value="TreeGrafter"/>
</dbReference>
<organism evidence="5 6">
    <name type="scientific">Hymenoscyphus albidus</name>
    <dbReference type="NCBI Taxonomy" id="595503"/>
    <lineage>
        <taxon>Eukaryota</taxon>
        <taxon>Fungi</taxon>
        <taxon>Dikarya</taxon>
        <taxon>Ascomycota</taxon>
        <taxon>Pezizomycotina</taxon>
        <taxon>Leotiomycetes</taxon>
        <taxon>Helotiales</taxon>
        <taxon>Helotiaceae</taxon>
        <taxon>Hymenoscyphus</taxon>
    </lineage>
</organism>
<dbReference type="PROSITE" id="PS50048">
    <property type="entry name" value="ZN2_CY6_FUNGAL_2"/>
    <property type="match status" value="1"/>
</dbReference>
<dbReference type="Pfam" id="PF11951">
    <property type="entry name" value="Fungal_trans_2"/>
    <property type="match status" value="1"/>
</dbReference>
<name>A0A9N9LVV6_9HELO</name>
<dbReference type="GO" id="GO:0045944">
    <property type="term" value="P:positive regulation of transcription by RNA polymerase II"/>
    <property type="evidence" value="ECO:0007669"/>
    <property type="project" value="TreeGrafter"/>
</dbReference>
<dbReference type="CDD" id="cd00067">
    <property type="entry name" value="GAL4"/>
    <property type="match status" value="1"/>
</dbReference>
<feature type="region of interest" description="Disordered" evidence="3">
    <location>
        <begin position="68"/>
        <end position="102"/>
    </location>
</feature>
<dbReference type="SUPFAM" id="SSF57701">
    <property type="entry name" value="Zn2/Cys6 DNA-binding domain"/>
    <property type="match status" value="1"/>
</dbReference>
<feature type="compositionally biased region" description="Basic and acidic residues" evidence="3">
    <location>
        <begin position="87"/>
        <end position="96"/>
    </location>
</feature>
<evidence type="ECO:0000259" key="4">
    <source>
        <dbReference type="PROSITE" id="PS50048"/>
    </source>
</evidence>